<dbReference type="WBParaSite" id="TREG1_60370.1">
    <property type="protein sequence ID" value="TREG1_60370.1"/>
    <property type="gene ID" value="TREG1_60370"/>
</dbReference>
<organism evidence="1 2">
    <name type="scientific">Trichobilharzia regenti</name>
    <name type="common">Nasal bird schistosome</name>
    <dbReference type="NCBI Taxonomy" id="157069"/>
    <lineage>
        <taxon>Eukaryota</taxon>
        <taxon>Metazoa</taxon>
        <taxon>Spiralia</taxon>
        <taxon>Lophotrochozoa</taxon>
        <taxon>Platyhelminthes</taxon>
        <taxon>Trematoda</taxon>
        <taxon>Digenea</taxon>
        <taxon>Strigeidida</taxon>
        <taxon>Schistosomatoidea</taxon>
        <taxon>Schistosomatidae</taxon>
        <taxon>Trichobilharzia</taxon>
    </lineage>
</organism>
<name>A0A183WI68_TRIRE</name>
<proteinExistence type="predicted"/>
<dbReference type="Proteomes" id="UP000050795">
    <property type="component" value="Unassembled WGS sequence"/>
</dbReference>
<evidence type="ECO:0000313" key="1">
    <source>
        <dbReference type="Proteomes" id="UP000050795"/>
    </source>
</evidence>
<reference evidence="2" key="2">
    <citation type="submission" date="2023-11" db="UniProtKB">
        <authorList>
            <consortium name="WormBaseParasite"/>
        </authorList>
    </citation>
    <scope>IDENTIFICATION</scope>
</reference>
<dbReference type="AlphaFoldDB" id="A0A183WI68"/>
<protein>
    <submittedName>
        <fullName evidence="2">Homeobox protein 2-like</fullName>
    </submittedName>
</protein>
<dbReference type="OrthoDB" id="10362332at2759"/>
<evidence type="ECO:0000313" key="2">
    <source>
        <dbReference type="WBParaSite" id="TREG1_60370.1"/>
    </source>
</evidence>
<keyword evidence="1" id="KW-1185">Reference proteome</keyword>
<accession>A0A183WI68</accession>
<reference evidence="1" key="1">
    <citation type="submission" date="2022-06" db="EMBL/GenBank/DDBJ databases">
        <authorList>
            <person name="Berger JAMES D."/>
            <person name="Berger JAMES D."/>
        </authorList>
    </citation>
    <scope>NUCLEOTIDE SEQUENCE [LARGE SCALE GENOMIC DNA]</scope>
</reference>
<sequence>MTIKLPAIEHNEFKMNIDERKCNNIIYKNNNNNNNNNTNGNNIQMKSLNEACLKLPKIFRKRWSPTSPMSTIIKILNQSNQNQGNYQLDKQLPVHLTLKHQTNLTKFKQDTFHNPILLPINYNKKIHKKRNNEKRNYRKD</sequence>